<dbReference type="PANTHER" id="PTHR43968:SF6">
    <property type="entry name" value="GLUTATHIONE S-TRANSFERASE OMEGA"/>
    <property type="match status" value="1"/>
</dbReference>
<dbReference type="InterPro" id="IPR040079">
    <property type="entry name" value="Glutathione_S-Trfase"/>
</dbReference>
<dbReference type="SFLD" id="SFLDG01152">
    <property type="entry name" value="Main.3:_Omega-_and_Tau-like"/>
    <property type="match status" value="1"/>
</dbReference>
<dbReference type="Gene3D" id="1.20.1050.10">
    <property type="match status" value="1"/>
</dbReference>
<feature type="domain" description="GST N-terminal" evidence="4">
    <location>
        <begin position="2"/>
        <end position="80"/>
    </location>
</feature>
<dbReference type="SUPFAM" id="SSF47616">
    <property type="entry name" value="GST C-terminal domain-like"/>
    <property type="match status" value="1"/>
</dbReference>
<comment type="catalytic activity">
    <reaction evidence="3">
        <text>RX + glutathione = an S-substituted glutathione + a halide anion + H(+)</text>
        <dbReference type="Rhea" id="RHEA:16437"/>
        <dbReference type="ChEBI" id="CHEBI:15378"/>
        <dbReference type="ChEBI" id="CHEBI:16042"/>
        <dbReference type="ChEBI" id="CHEBI:17792"/>
        <dbReference type="ChEBI" id="CHEBI:57925"/>
        <dbReference type="ChEBI" id="CHEBI:90779"/>
        <dbReference type="EC" id="2.5.1.18"/>
    </reaction>
</comment>
<dbReference type="EC" id="2.5.1.18" evidence="1"/>
<evidence type="ECO:0000256" key="2">
    <source>
        <dbReference type="ARBA" id="ARBA00022679"/>
    </source>
</evidence>
<dbReference type="Gene3D" id="3.40.30.10">
    <property type="entry name" value="Glutaredoxin"/>
    <property type="match status" value="1"/>
</dbReference>
<evidence type="ECO:0000256" key="1">
    <source>
        <dbReference type="ARBA" id="ARBA00012452"/>
    </source>
</evidence>
<keyword evidence="7" id="KW-1185">Reference proteome</keyword>
<dbReference type="Pfam" id="PF13409">
    <property type="entry name" value="GST_N_2"/>
    <property type="match status" value="1"/>
</dbReference>
<evidence type="ECO:0000313" key="6">
    <source>
        <dbReference type="EMBL" id="GLQ17656.1"/>
    </source>
</evidence>
<dbReference type="InterPro" id="IPR036282">
    <property type="entry name" value="Glutathione-S-Trfase_C_sf"/>
</dbReference>
<dbReference type="SFLD" id="SFLDG00358">
    <property type="entry name" value="Main_(cytGST)"/>
    <property type="match status" value="1"/>
</dbReference>
<sequence>MPNYKLISFPLCPYVQRALIVLAEKNVPFERVDIDLANKPDWFLELSPLGKVPVLQADDNVLFESQVIAEYLDEVTEGSLHPTDPLQKAKHRAWIEFASQTLATLWGLYTSETEETFEAKRKELAEKFARVSEQVEGPYFAGDQFHLVDGVWGTVFRYISVFETLGDFDFYQGSEKLRTWHNKVLSRQSVIDAAPADYADQLLAFTKKKDGYLASFITEPKAA</sequence>
<dbReference type="InterPro" id="IPR036249">
    <property type="entry name" value="Thioredoxin-like_sf"/>
</dbReference>
<dbReference type="EMBL" id="BSNI01000002">
    <property type="protein sequence ID" value="GLQ17656.1"/>
    <property type="molecule type" value="Genomic_DNA"/>
</dbReference>
<dbReference type="Proteomes" id="UP001161405">
    <property type="component" value="Unassembled WGS sequence"/>
</dbReference>
<evidence type="ECO:0000256" key="3">
    <source>
        <dbReference type="ARBA" id="ARBA00047960"/>
    </source>
</evidence>
<dbReference type="PROSITE" id="PS50404">
    <property type="entry name" value="GST_NTER"/>
    <property type="match status" value="1"/>
</dbReference>
<dbReference type="PANTHER" id="PTHR43968">
    <property type="match status" value="1"/>
</dbReference>
<accession>A0ABQ5URD3</accession>
<evidence type="ECO:0000313" key="7">
    <source>
        <dbReference type="Proteomes" id="UP001161405"/>
    </source>
</evidence>
<dbReference type="InterPro" id="IPR045073">
    <property type="entry name" value="Omega/Tau-like"/>
</dbReference>
<dbReference type="InterPro" id="IPR050983">
    <property type="entry name" value="GST_Omega/HSP26"/>
</dbReference>
<reference evidence="6" key="1">
    <citation type="journal article" date="2014" name="Int. J. Syst. Evol. Microbiol.">
        <title>Complete genome of a new Firmicutes species belonging to the dominant human colonic microbiota ('Ruminococcus bicirculans') reveals two chromosomes and a selective capacity to utilize plant glucans.</title>
        <authorList>
            <consortium name="NISC Comparative Sequencing Program"/>
            <person name="Wegmann U."/>
            <person name="Louis P."/>
            <person name="Goesmann A."/>
            <person name="Henrissat B."/>
            <person name="Duncan S.H."/>
            <person name="Flint H.J."/>
        </authorList>
    </citation>
    <scope>NUCLEOTIDE SEQUENCE</scope>
    <source>
        <strain evidence="6">NBRC 107169</strain>
    </source>
</reference>
<protein>
    <recommendedName>
        <fullName evidence="1">glutathione transferase</fullName>
        <ecNumber evidence="1">2.5.1.18</ecNumber>
    </recommendedName>
</protein>
<comment type="caution">
    <text evidence="6">The sequence shown here is derived from an EMBL/GenBank/DDBJ whole genome shotgun (WGS) entry which is preliminary data.</text>
</comment>
<dbReference type="RefSeq" id="WP_284363969.1">
    <property type="nucleotide sequence ID" value="NZ_BSNI01000002.1"/>
</dbReference>
<proteinExistence type="predicted"/>
<dbReference type="SFLD" id="SFLDS00019">
    <property type="entry name" value="Glutathione_Transferase_(cytos"/>
    <property type="match status" value="1"/>
</dbReference>
<gene>
    <name evidence="6" type="ORF">GCM10007879_19050</name>
</gene>
<dbReference type="PROSITE" id="PS50405">
    <property type="entry name" value="GST_CTER"/>
    <property type="match status" value="1"/>
</dbReference>
<evidence type="ECO:0000259" key="5">
    <source>
        <dbReference type="PROSITE" id="PS50405"/>
    </source>
</evidence>
<reference evidence="6" key="2">
    <citation type="submission" date="2023-01" db="EMBL/GenBank/DDBJ databases">
        <title>Draft genome sequence of Maritalea porphyrae strain NBRC 107169.</title>
        <authorList>
            <person name="Sun Q."/>
            <person name="Mori K."/>
        </authorList>
    </citation>
    <scope>NUCLEOTIDE SEQUENCE</scope>
    <source>
        <strain evidence="6">NBRC 107169</strain>
    </source>
</reference>
<name>A0ABQ5URD3_9HYPH</name>
<dbReference type="InterPro" id="IPR010987">
    <property type="entry name" value="Glutathione-S-Trfase_C-like"/>
</dbReference>
<dbReference type="SUPFAM" id="SSF52833">
    <property type="entry name" value="Thioredoxin-like"/>
    <property type="match status" value="1"/>
</dbReference>
<organism evidence="6 7">
    <name type="scientific">Maritalea porphyrae</name>
    <dbReference type="NCBI Taxonomy" id="880732"/>
    <lineage>
        <taxon>Bacteria</taxon>
        <taxon>Pseudomonadati</taxon>
        <taxon>Pseudomonadota</taxon>
        <taxon>Alphaproteobacteria</taxon>
        <taxon>Hyphomicrobiales</taxon>
        <taxon>Devosiaceae</taxon>
        <taxon>Maritalea</taxon>
    </lineage>
</organism>
<keyword evidence="2" id="KW-0808">Transferase</keyword>
<evidence type="ECO:0000259" key="4">
    <source>
        <dbReference type="PROSITE" id="PS50404"/>
    </source>
</evidence>
<dbReference type="InterPro" id="IPR004045">
    <property type="entry name" value="Glutathione_S-Trfase_N"/>
</dbReference>
<feature type="domain" description="GST C-terminal" evidence="5">
    <location>
        <begin position="84"/>
        <end position="213"/>
    </location>
</feature>